<dbReference type="Gene3D" id="3.40.30.10">
    <property type="entry name" value="Glutaredoxin"/>
    <property type="match status" value="1"/>
</dbReference>
<dbReference type="InterPro" id="IPR004046">
    <property type="entry name" value="GST_C"/>
</dbReference>
<name>A0A6S6S3J1_9GAMM</name>
<dbReference type="PANTHER" id="PTHR44051:SF8">
    <property type="entry name" value="GLUTATHIONE S-TRANSFERASE GSTA"/>
    <property type="match status" value="1"/>
</dbReference>
<reference evidence="3" key="1">
    <citation type="submission" date="2020-01" db="EMBL/GenBank/DDBJ databases">
        <authorList>
            <person name="Meier V. D."/>
            <person name="Meier V D."/>
        </authorList>
    </citation>
    <scope>NUCLEOTIDE SEQUENCE</scope>
    <source>
        <strain evidence="3">HLG_WM_MAG_09</strain>
    </source>
</reference>
<dbReference type="PROSITE" id="PS50405">
    <property type="entry name" value="GST_CTER"/>
    <property type="match status" value="1"/>
</dbReference>
<dbReference type="SUPFAM" id="SSF47616">
    <property type="entry name" value="GST C-terminal domain-like"/>
    <property type="match status" value="1"/>
</dbReference>
<dbReference type="SFLD" id="SFLDG00358">
    <property type="entry name" value="Main_(cytGST)"/>
    <property type="match status" value="1"/>
</dbReference>
<dbReference type="SFLD" id="SFLDG01150">
    <property type="entry name" value="Main.1:_Beta-like"/>
    <property type="match status" value="1"/>
</dbReference>
<dbReference type="Pfam" id="PF00043">
    <property type="entry name" value="GST_C"/>
    <property type="match status" value="1"/>
</dbReference>
<dbReference type="InterPro" id="IPR010987">
    <property type="entry name" value="Glutathione-S-Trfase_C-like"/>
</dbReference>
<organism evidence="3">
    <name type="scientific">uncultured Thiotrichaceae bacterium</name>
    <dbReference type="NCBI Taxonomy" id="298394"/>
    <lineage>
        <taxon>Bacteria</taxon>
        <taxon>Pseudomonadati</taxon>
        <taxon>Pseudomonadota</taxon>
        <taxon>Gammaproteobacteria</taxon>
        <taxon>Thiotrichales</taxon>
        <taxon>Thiotrichaceae</taxon>
        <taxon>environmental samples</taxon>
    </lineage>
</organism>
<dbReference type="Gene3D" id="1.20.1050.10">
    <property type="match status" value="1"/>
</dbReference>
<dbReference type="CDD" id="cd03188">
    <property type="entry name" value="GST_C_Beta"/>
    <property type="match status" value="1"/>
</dbReference>
<evidence type="ECO:0000313" key="3">
    <source>
        <dbReference type="EMBL" id="CAA6804160.1"/>
    </source>
</evidence>
<dbReference type="PANTHER" id="PTHR44051">
    <property type="entry name" value="GLUTATHIONE S-TRANSFERASE-RELATED"/>
    <property type="match status" value="1"/>
</dbReference>
<dbReference type="Pfam" id="PF13409">
    <property type="entry name" value="GST_N_2"/>
    <property type="match status" value="1"/>
</dbReference>
<dbReference type="EMBL" id="CACVAT010000062">
    <property type="protein sequence ID" value="CAA6804160.1"/>
    <property type="molecule type" value="Genomic_DNA"/>
</dbReference>
<evidence type="ECO:0000259" key="1">
    <source>
        <dbReference type="PROSITE" id="PS50404"/>
    </source>
</evidence>
<dbReference type="InterPro" id="IPR036282">
    <property type="entry name" value="Glutathione-S-Trfase_C_sf"/>
</dbReference>
<dbReference type="AlphaFoldDB" id="A0A6S6S3J1"/>
<accession>A0A6S6S3J1</accession>
<evidence type="ECO:0000259" key="2">
    <source>
        <dbReference type="PROSITE" id="PS50405"/>
    </source>
</evidence>
<protein>
    <submittedName>
        <fullName evidence="3">Glutathione S-transferase (EC)</fullName>
        <ecNumber evidence="3">2.5.1.18</ecNumber>
    </submittedName>
</protein>
<dbReference type="InterPro" id="IPR036249">
    <property type="entry name" value="Thioredoxin-like_sf"/>
</dbReference>
<dbReference type="PROSITE" id="PS50404">
    <property type="entry name" value="GST_NTER"/>
    <property type="match status" value="1"/>
</dbReference>
<dbReference type="EC" id="2.5.1.18" evidence="3"/>
<dbReference type="CDD" id="cd03057">
    <property type="entry name" value="GST_N_Beta"/>
    <property type="match status" value="1"/>
</dbReference>
<proteinExistence type="predicted"/>
<dbReference type="SFLD" id="SFLDS00019">
    <property type="entry name" value="Glutathione_Transferase_(cytos"/>
    <property type="match status" value="1"/>
</dbReference>
<feature type="domain" description="GST N-terminal" evidence="1">
    <location>
        <begin position="40"/>
        <end position="121"/>
    </location>
</feature>
<feature type="domain" description="GST C-terminal" evidence="2">
    <location>
        <begin position="126"/>
        <end position="250"/>
    </location>
</feature>
<dbReference type="GO" id="GO:0004364">
    <property type="term" value="F:glutathione transferase activity"/>
    <property type="evidence" value="ECO:0007669"/>
    <property type="project" value="UniProtKB-EC"/>
</dbReference>
<keyword evidence="3" id="KW-0808">Transferase</keyword>
<dbReference type="InterPro" id="IPR004045">
    <property type="entry name" value="Glutathione_S-Trfase_N"/>
</dbReference>
<dbReference type="InterPro" id="IPR040079">
    <property type="entry name" value="Glutathione_S-Trfase"/>
</dbReference>
<sequence length="250" mass="27543">MRPQADVQIGAVFMVGGGGLSVKFKVAMLALDTVIFGGFDEMLKLYYSPGACSLAPHIVLTEIGEPFGIELVSSMDGSTQTAEYLKLNPKGRVPALQIGDSILTEVSAIMSYLALTYPNAGLLSDTPIGRARTIEWMNWLTGIHATDIAQSWRTERFSDDTAVYAGIQAKGMKNLAKTCEQIDARLSQSTWAVGEQYSIADPYLLVFFRWGNRLGLDMSVYQHWVQHAKRMEQRGAVQVVLAVEEISIWS</sequence>
<dbReference type="SUPFAM" id="SSF52833">
    <property type="entry name" value="Thioredoxin-like"/>
    <property type="match status" value="1"/>
</dbReference>
<gene>
    <name evidence="3" type="ORF">HELGO_WM10875</name>
</gene>